<dbReference type="Gene3D" id="1.10.357.10">
    <property type="entry name" value="Tetracycline Repressor, domain 2"/>
    <property type="match status" value="1"/>
</dbReference>
<dbReference type="Pfam" id="PF14278">
    <property type="entry name" value="TetR_C_8"/>
    <property type="match status" value="1"/>
</dbReference>
<gene>
    <name evidence="4" type="ORF">IAD46_04785</name>
</gene>
<reference evidence="4" key="2">
    <citation type="journal article" date="2021" name="PeerJ">
        <title>Extensive microbial diversity within the chicken gut microbiome revealed by metagenomics and culture.</title>
        <authorList>
            <person name="Gilroy R."/>
            <person name="Ravi A."/>
            <person name="Getino M."/>
            <person name="Pursley I."/>
            <person name="Horton D.L."/>
            <person name="Alikhan N.F."/>
            <person name="Baker D."/>
            <person name="Gharbi K."/>
            <person name="Hall N."/>
            <person name="Watson M."/>
            <person name="Adriaenssens E.M."/>
            <person name="Foster-Nyarko E."/>
            <person name="Jarju S."/>
            <person name="Secka A."/>
            <person name="Antonio M."/>
            <person name="Oren A."/>
            <person name="Chaudhuri R.R."/>
            <person name="La Ragione R."/>
            <person name="Hildebrand F."/>
            <person name="Pallen M.J."/>
        </authorList>
    </citation>
    <scope>NUCLEOTIDE SEQUENCE</scope>
    <source>
        <strain evidence="4">ChiW17-6978</strain>
    </source>
</reference>
<accession>A0A9D1GR24</accession>
<dbReference type="InterPro" id="IPR050624">
    <property type="entry name" value="HTH-type_Tx_Regulator"/>
</dbReference>
<dbReference type="EMBL" id="DVLF01000150">
    <property type="protein sequence ID" value="HIT50322.1"/>
    <property type="molecule type" value="Genomic_DNA"/>
</dbReference>
<keyword evidence="1 2" id="KW-0238">DNA-binding</keyword>
<evidence type="ECO:0000259" key="3">
    <source>
        <dbReference type="PROSITE" id="PS50977"/>
    </source>
</evidence>
<evidence type="ECO:0000256" key="1">
    <source>
        <dbReference type="ARBA" id="ARBA00023125"/>
    </source>
</evidence>
<feature type="domain" description="HTH tetR-type" evidence="3">
    <location>
        <begin position="9"/>
        <end position="69"/>
    </location>
</feature>
<evidence type="ECO:0000313" key="4">
    <source>
        <dbReference type="EMBL" id="HIT50322.1"/>
    </source>
</evidence>
<feature type="DNA-binding region" description="H-T-H motif" evidence="2">
    <location>
        <begin position="32"/>
        <end position="51"/>
    </location>
</feature>
<sequence length="178" mass="21164">MDKRSELNKEIKGAMAKALFLLLEEKEFDSITISEIVIKAGVARASYYRNFKKKEDIIRYYLMDLLDRYKNKYPANLSHIARYDNVFRTFAYVYEYRRELQALFKAELGQFILDAFNNYIISRSDLTDVHPLYKYPFYSYAGALYNVIYYWITNGCKETAQEMTQAYFASLHLPTEDF</sequence>
<organism evidence="4 5">
    <name type="scientific">Candidatus Pelethenecus faecipullorum</name>
    <dbReference type="NCBI Taxonomy" id="2840900"/>
    <lineage>
        <taxon>Bacteria</taxon>
        <taxon>Bacillati</taxon>
        <taxon>Mycoplasmatota</taxon>
        <taxon>Mollicutes</taxon>
        <taxon>Candidatus Pelethenecus</taxon>
    </lineage>
</organism>
<dbReference type="PANTHER" id="PTHR43479:SF7">
    <property type="entry name" value="TETR-FAMILY TRANSCRIPTIONAL REGULATOR"/>
    <property type="match status" value="1"/>
</dbReference>
<dbReference type="PANTHER" id="PTHR43479">
    <property type="entry name" value="ACREF/ENVCD OPERON REPRESSOR-RELATED"/>
    <property type="match status" value="1"/>
</dbReference>
<dbReference type="InterPro" id="IPR001647">
    <property type="entry name" value="HTH_TetR"/>
</dbReference>
<protein>
    <submittedName>
        <fullName evidence="4">TetR/AcrR family transcriptional regulator</fullName>
    </submittedName>
</protein>
<name>A0A9D1GR24_9MOLU</name>
<dbReference type="AlphaFoldDB" id="A0A9D1GR24"/>
<reference evidence="4" key="1">
    <citation type="submission" date="2020-10" db="EMBL/GenBank/DDBJ databases">
        <authorList>
            <person name="Gilroy R."/>
        </authorList>
    </citation>
    <scope>NUCLEOTIDE SEQUENCE</scope>
    <source>
        <strain evidence="4">ChiW17-6978</strain>
    </source>
</reference>
<dbReference type="InterPro" id="IPR039532">
    <property type="entry name" value="TetR_C_Firmicutes"/>
</dbReference>
<comment type="caution">
    <text evidence="4">The sequence shown here is derived from an EMBL/GenBank/DDBJ whole genome shotgun (WGS) entry which is preliminary data.</text>
</comment>
<proteinExistence type="predicted"/>
<evidence type="ECO:0000313" key="5">
    <source>
        <dbReference type="Proteomes" id="UP000886758"/>
    </source>
</evidence>
<dbReference type="GO" id="GO:0003677">
    <property type="term" value="F:DNA binding"/>
    <property type="evidence" value="ECO:0007669"/>
    <property type="project" value="UniProtKB-UniRule"/>
</dbReference>
<dbReference type="PROSITE" id="PS50977">
    <property type="entry name" value="HTH_TETR_2"/>
    <property type="match status" value="1"/>
</dbReference>
<dbReference type="InterPro" id="IPR009057">
    <property type="entry name" value="Homeodomain-like_sf"/>
</dbReference>
<dbReference type="Pfam" id="PF00440">
    <property type="entry name" value="TetR_N"/>
    <property type="match status" value="1"/>
</dbReference>
<dbReference type="SUPFAM" id="SSF46689">
    <property type="entry name" value="Homeodomain-like"/>
    <property type="match status" value="1"/>
</dbReference>
<dbReference type="Proteomes" id="UP000886758">
    <property type="component" value="Unassembled WGS sequence"/>
</dbReference>
<evidence type="ECO:0000256" key="2">
    <source>
        <dbReference type="PROSITE-ProRule" id="PRU00335"/>
    </source>
</evidence>